<organism evidence="1 2">
    <name type="scientific">Paraglaciecola mesophila</name>
    <dbReference type="NCBI Taxonomy" id="197222"/>
    <lineage>
        <taxon>Bacteria</taxon>
        <taxon>Pseudomonadati</taxon>
        <taxon>Pseudomonadota</taxon>
        <taxon>Gammaproteobacteria</taxon>
        <taxon>Alteromonadales</taxon>
        <taxon>Alteromonadaceae</taxon>
        <taxon>Paraglaciecola</taxon>
    </lineage>
</organism>
<dbReference type="OrthoDB" id="944647at2"/>
<proteinExistence type="predicted"/>
<dbReference type="Proteomes" id="UP000464524">
    <property type="component" value="Chromosome"/>
</dbReference>
<dbReference type="EMBL" id="CP047656">
    <property type="protein sequence ID" value="QHJ11110.1"/>
    <property type="molecule type" value="Genomic_DNA"/>
</dbReference>
<gene>
    <name evidence="1" type="ORF">FX988_01332</name>
</gene>
<reference evidence="1 2" key="1">
    <citation type="submission" date="2019-12" db="EMBL/GenBank/DDBJ databases">
        <title>Genome sequencing and assembly of endphytes of Porphyra tenera.</title>
        <authorList>
            <person name="Park J.M."/>
            <person name="Shin R."/>
            <person name="Jo S.H."/>
        </authorList>
    </citation>
    <scope>NUCLEOTIDE SEQUENCE [LARGE SCALE GENOMIC DNA]</scope>
    <source>
        <strain evidence="1 2">GPM4</strain>
    </source>
</reference>
<protein>
    <submittedName>
        <fullName evidence="1">Uncharacterized protein</fullName>
    </submittedName>
</protein>
<sequence>MVRGVFRNSWLKGVACFIDEHGEIADDLLSHFGGSIGDAQKAIEKRLFWLLCLTG</sequence>
<evidence type="ECO:0000313" key="2">
    <source>
        <dbReference type="Proteomes" id="UP000464524"/>
    </source>
</evidence>
<evidence type="ECO:0000313" key="1">
    <source>
        <dbReference type="EMBL" id="QHJ11110.1"/>
    </source>
</evidence>
<dbReference type="KEGG" id="pmes:FX988_01332"/>
<dbReference type="AlphaFoldDB" id="A0A857JIX4"/>
<keyword evidence="2" id="KW-1185">Reference proteome</keyword>
<dbReference type="RefSeq" id="WP_160178888.1">
    <property type="nucleotide sequence ID" value="NZ_CP047656.1"/>
</dbReference>
<name>A0A857JIX4_9ALTE</name>
<accession>A0A857JIX4</accession>